<gene>
    <name evidence="1" type="ORF">HNQ88_000396</name>
</gene>
<keyword evidence="2" id="KW-1185">Reference proteome</keyword>
<sequence length="205" mass="24545">MTFATWELFLKELERNIHPKKEEIKDKYLFLLENEICDEDTFEKLISIRYMAAYEQALNEYLHPPFEWEQSNIKSEIFHFGTLAEALLEMFIHELVKRRKLSLVEIKKHAKKYPDDQHLTFSQLIGIIKDFKNKMLLISSNKDDVKYLGELVVVLNALRIERNKIHLNQILPTKDGEAFHEEFRLMNIRNHISDLPKRFMNLLEI</sequence>
<evidence type="ECO:0000313" key="2">
    <source>
        <dbReference type="Proteomes" id="UP001185092"/>
    </source>
</evidence>
<proteinExistence type="predicted"/>
<name>A0AAE3XK66_9BACT</name>
<accession>A0AAE3XK66</accession>
<dbReference type="AlphaFoldDB" id="A0AAE3XK66"/>
<dbReference type="EMBL" id="JAVDQD010000001">
    <property type="protein sequence ID" value="MDR6237420.1"/>
    <property type="molecule type" value="Genomic_DNA"/>
</dbReference>
<reference evidence="1" key="1">
    <citation type="submission" date="2023-07" db="EMBL/GenBank/DDBJ databases">
        <title>Genomic Encyclopedia of Type Strains, Phase IV (KMG-IV): sequencing the most valuable type-strain genomes for metagenomic binning, comparative biology and taxonomic classification.</title>
        <authorList>
            <person name="Goeker M."/>
        </authorList>
    </citation>
    <scope>NUCLEOTIDE SEQUENCE</scope>
    <source>
        <strain evidence="1">DSM 26174</strain>
    </source>
</reference>
<comment type="caution">
    <text evidence="1">The sequence shown here is derived from an EMBL/GenBank/DDBJ whole genome shotgun (WGS) entry which is preliminary data.</text>
</comment>
<dbReference type="Proteomes" id="UP001185092">
    <property type="component" value="Unassembled WGS sequence"/>
</dbReference>
<dbReference type="RefSeq" id="WP_309936885.1">
    <property type="nucleotide sequence ID" value="NZ_AP025305.1"/>
</dbReference>
<protein>
    <recommendedName>
        <fullName evidence="3">RiboL-PSP-HEPN domain-containing protein</fullName>
    </recommendedName>
</protein>
<evidence type="ECO:0000313" key="1">
    <source>
        <dbReference type="EMBL" id="MDR6237420.1"/>
    </source>
</evidence>
<evidence type="ECO:0008006" key="3">
    <source>
        <dbReference type="Google" id="ProtNLM"/>
    </source>
</evidence>
<organism evidence="1 2">
    <name type="scientific">Aureibacter tunicatorum</name>
    <dbReference type="NCBI Taxonomy" id="866807"/>
    <lineage>
        <taxon>Bacteria</taxon>
        <taxon>Pseudomonadati</taxon>
        <taxon>Bacteroidota</taxon>
        <taxon>Cytophagia</taxon>
        <taxon>Cytophagales</taxon>
        <taxon>Persicobacteraceae</taxon>
        <taxon>Aureibacter</taxon>
    </lineage>
</organism>